<dbReference type="eggNOG" id="COG3937">
    <property type="taxonomic scope" value="Bacteria"/>
</dbReference>
<dbReference type="AlphaFoldDB" id="B4VNH5"/>
<dbReference type="EMBL" id="DS989846">
    <property type="protein sequence ID" value="EDX76420.1"/>
    <property type="molecule type" value="Genomic_DNA"/>
</dbReference>
<dbReference type="STRING" id="118168.MC7420_4676"/>
<keyword evidence="3" id="KW-1185">Reference proteome</keyword>
<dbReference type="RefSeq" id="WP_006100151.1">
    <property type="nucleotide sequence ID" value="NZ_DS989846.1"/>
</dbReference>
<name>B4VNH5_9CYAN</name>
<evidence type="ECO:0000256" key="1">
    <source>
        <dbReference type="SAM" id="MobiDB-lite"/>
    </source>
</evidence>
<evidence type="ECO:0000313" key="2">
    <source>
        <dbReference type="EMBL" id="EDX76420.1"/>
    </source>
</evidence>
<dbReference type="HOGENOM" id="CLU_155150_0_0_3"/>
<dbReference type="OrthoDB" id="560634at2"/>
<feature type="region of interest" description="Disordered" evidence="1">
    <location>
        <begin position="68"/>
        <end position="107"/>
    </location>
</feature>
<protein>
    <submittedName>
        <fullName evidence="2">Uncharacterized protein</fullName>
    </submittedName>
</protein>
<proteinExistence type="predicted"/>
<sequence>MNPNNIQDTLQTGFRVSLGATTSLIESLQDEQKREENLSLLNLDFNQQVAELSKKGEKTEQEAQRLIGQIFSQMNQPTDSATPSTPSDSGSTPPTGTTSRSTQQELEELTVQIALIRTELEQMRNPDSSQQ</sequence>
<accession>B4VNH5</accession>
<evidence type="ECO:0000313" key="3">
    <source>
        <dbReference type="Proteomes" id="UP000003835"/>
    </source>
</evidence>
<dbReference type="Proteomes" id="UP000003835">
    <property type="component" value="Unassembled WGS sequence"/>
</dbReference>
<organism evidence="2 3">
    <name type="scientific">Coleofasciculus chthonoplastes PCC 7420</name>
    <dbReference type="NCBI Taxonomy" id="118168"/>
    <lineage>
        <taxon>Bacteria</taxon>
        <taxon>Bacillati</taxon>
        <taxon>Cyanobacteriota</taxon>
        <taxon>Cyanophyceae</taxon>
        <taxon>Coleofasciculales</taxon>
        <taxon>Coleofasciculaceae</taxon>
        <taxon>Coleofasciculus</taxon>
    </lineage>
</organism>
<feature type="compositionally biased region" description="Low complexity" evidence="1">
    <location>
        <begin position="77"/>
        <end position="102"/>
    </location>
</feature>
<gene>
    <name evidence="2" type="ORF">MC7420_4676</name>
</gene>
<reference evidence="2 3" key="1">
    <citation type="submission" date="2008-07" db="EMBL/GenBank/DDBJ databases">
        <authorList>
            <person name="Tandeau de Marsac N."/>
            <person name="Ferriera S."/>
            <person name="Johnson J."/>
            <person name="Kravitz S."/>
            <person name="Beeson K."/>
            <person name="Sutton G."/>
            <person name="Rogers Y.-H."/>
            <person name="Friedman R."/>
            <person name="Frazier M."/>
            <person name="Venter J.C."/>
        </authorList>
    </citation>
    <scope>NUCLEOTIDE SEQUENCE [LARGE SCALE GENOMIC DNA]</scope>
    <source>
        <strain evidence="2 3">PCC 7420</strain>
    </source>
</reference>